<dbReference type="NCBIfam" id="NF010061">
    <property type="entry name" value="PRK13538.1"/>
    <property type="match status" value="1"/>
</dbReference>
<protein>
    <submittedName>
        <fullName evidence="8">Cytochrome c biogenesis heme-transporting ATPase CcmA</fullName>
    </submittedName>
</protein>
<evidence type="ECO:0000256" key="5">
    <source>
        <dbReference type="ARBA" id="ARBA00022967"/>
    </source>
</evidence>
<dbReference type="InterPro" id="IPR017871">
    <property type="entry name" value="ABC_transporter-like_CS"/>
</dbReference>
<evidence type="ECO:0000256" key="3">
    <source>
        <dbReference type="ARBA" id="ARBA00022748"/>
    </source>
</evidence>
<dbReference type="NCBIfam" id="TIGR01189">
    <property type="entry name" value="ccmA"/>
    <property type="match status" value="1"/>
</dbReference>
<dbReference type="PROSITE" id="PS50893">
    <property type="entry name" value="ABC_TRANSPORTER_2"/>
    <property type="match status" value="1"/>
</dbReference>
<dbReference type="PANTHER" id="PTHR43499">
    <property type="entry name" value="ABC TRANSPORTER I FAMILY MEMBER 1"/>
    <property type="match status" value="1"/>
</dbReference>
<feature type="domain" description="ABC transporter" evidence="7">
    <location>
        <begin position="11"/>
        <end position="222"/>
    </location>
</feature>
<gene>
    <name evidence="8" type="primary">ccmA</name>
    <name evidence="8" type="ORF">SCD92_17475</name>
</gene>
<evidence type="ECO:0000313" key="9">
    <source>
        <dbReference type="Proteomes" id="UP001273505"/>
    </source>
</evidence>
<dbReference type="InterPro" id="IPR005895">
    <property type="entry name" value="ABC_transptr_haem_export_CcmA"/>
</dbReference>
<keyword evidence="2" id="KW-0547">Nucleotide-binding</keyword>
<keyword evidence="3" id="KW-0201">Cytochrome c-type biogenesis</keyword>
<evidence type="ECO:0000256" key="1">
    <source>
        <dbReference type="ARBA" id="ARBA00022448"/>
    </source>
</evidence>
<sequence>MTEANFLQASLSINSISCERDERILFKNLSFRCDSGSLLQILGFNGAGKTTLLHTLCGLRPAAEGEIQWLGTSILQNLAEYRRSLFFLGHQAPVKGHLTVRENVEWLKALHGSNPSGSVDDALEQVDLGAYSDTACYSLSAGQRRRVALAQLYLNQCPLWVLDEPFTAIDKAGVSRLSERISEHSERGGIVVLTSHQPIELSDVNLLDISRFQPSPEEQLYCG</sequence>
<dbReference type="PANTHER" id="PTHR43499:SF1">
    <property type="entry name" value="ABC TRANSPORTER I FAMILY MEMBER 1"/>
    <property type="match status" value="1"/>
</dbReference>
<evidence type="ECO:0000256" key="4">
    <source>
        <dbReference type="ARBA" id="ARBA00022840"/>
    </source>
</evidence>
<dbReference type="RefSeq" id="WP_302721802.1">
    <property type="nucleotide sequence ID" value="NZ_JAULRU010000418.1"/>
</dbReference>
<comment type="caution">
    <text evidence="8">The sequence shown here is derived from an EMBL/GenBank/DDBJ whole genome shotgun (WGS) entry which is preliminary data.</text>
</comment>
<name>A0ABU4S1Z7_9GAMM</name>
<dbReference type="Pfam" id="PF00005">
    <property type="entry name" value="ABC_tran"/>
    <property type="match status" value="1"/>
</dbReference>
<proteinExistence type="predicted"/>
<dbReference type="InterPro" id="IPR027417">
    <property type="entry name" value="P-loop_NTPase"/>
</dbReference>
<dbReference type="InterPro" id="IPR003439">
    <property type="entry name" value="ABC_transporter-like_ATP-bd"/>
</dbReference>
<accession>A0ABU4S1Z7</accession>
<evidence type="ECO:0000313" key="8">
    <source>
        <dbReference type="EMBL" id="MDX6851173.1"/>
    </source>
</evidence>
<reference evidence="8 9" key="1">
    <citation type="submission" date="2023-11" db="EMBL/GenBank/DDBJ databases">
        <title>Gilvimarinus fulvus sp. nov., isolated from the surface of Kelp.</title>
        <authorList>
            <person name="Sun Y.Y."/>
            <person name="Gong Y."/>
            <person name="Du Z.J."/>
        </authorList>
    </citation>
    <scope>NUCLEOTIDE SEQUENCE [LARGE SCALE GENOMIC DNA]</scope>
    <source>
        <strain evidence="8 9">SDUM040013</strain>
    </source>
</reference>
<dbReference type="SMART" id="SM00382">
    <property type="entry name" value="AAA"/>
    <property type="match status" value="1"/>
</dbReference>
<evidence type="ECO:0000256" key="2">
    <source>
        <dbReference type="ARBA" id="ARBA00022741"/>
    </source>
</evidence>
<dbReference type="Gene3D" id="3.40.50.300">
    <property type="entry name" value="P-loop containing nucleotide triphosphate hydrolases"/>
    <property type="match status" value="1"/>
</dbReference>
<organism evidence="8 9">
    <name type="scientific">Gilvimarinus gilvus</name>
    <dbReference type="NCBI Taxonomy" id="3058038"/>
    <lineage>
        <taxon>Bacteria</taxon>
        <taxon>Pseudomonadati</taxon>
        <taxon>Pseudomonadota</taxon>
        <taxon>Gammaproteobacteria</taxon>
        <taxon>Cellvibrionales</taxon>
        <taxon>Cellvibrionaceae</taxon>
        <taxon>Gilvimarinus</taxon>
    </lineage>
</organism>
<dbReference type="EMBL" id="JAXAFO010000042">
    <property type="protein sequence ID" value="MDX6851173.1"/>
    <property type="molecule type" value="Genomic_DNA"/>
</dbReference>
<dbReference type="PROSITE" id="PS00211">
    <property type="entry name" value="ABC_TRANSPORTER_1"/>
    <property type="match status" value="1"/>
</dbReference>
<dbReference type="Proteomes" id="UP001273505">
    <property type="component" value="Unassembled WGS sequence"/>
</dbReference>
<keyword evidence="6" id="KW-0472">Membrane</keyword>
<dbReference type="SUPFAM" id="SSF52540">
    <property type="entry name" value="P-loop containing nucleoside triphosphate hydrolases"/>
    <property type="match status" value="1"/>
</dbReference>
<evidence type="ECO:0000259" key="7">
    <source>
        <dbReference type="PROSITE" id="PS50893"/>
    </source>
</evidence>
<keyword evidence="4" id="KW-0067">ATP-binding</keyword>
<dbReference type="InterPro" id="IPR003593">
    <property type="entry name" value="AAA+_ATPase"/>
</dbReference>
<keyword evidence="9" id="KW-1185">Reference proteome</keyword>
<evidence type="ECO:0000256" key="6">
    <source>
        <dbReference type="ARBA" id="ARBA00023136"/>
    </source>
</evidence>
<keyword evidence="5" id="KW-1278">Translocase</keyword>
<keyword evidence="1" id="KW-0813">Transport</keyword>